<feature type="transmembrane region" description="Helical" evidence="1">
    <location>
        <begin position="149"/>
        <end position="175"/>
    </location>
</feature>
<feature type="transmembrane region" description="Helical" evidence="1">
    <location>
        <begin position="5"/>
        <end position="24"/>
    </location>
</feature>
<dbReference type="EMBL" id="FUWW01000007">
    <property type="protein sequence ID" value="SJZ52181.1"/>
    <property type="molecule type" value="Genomic_DNA"/>
</dbReference>
<dbReference type="AlphaFoldDB" id="A0A1T4LBZ1"/>
<feature type="transmembrane region" description="Helical" evidence="1">
    <location>
        <begin position="30"/>
        <end position="47"/>
    </location>
</feature>
<evidence type="ECO:0000256" key="1">
    <source>
        <dbReference type="SAM" id="Phobius"/>
    </source>
</evidence>
<keyword evidence="1" id="KW-1133">Transmembrane helix</keyword>
<keyword evidence="3" id="KW-1185">Reference proteome</keyword>
<keyword evidence="1" id="KW-0472">Membrane</keyword>
<evidence type="ECO:0000313" key="2">
    <source>
        <dbReference type="EMBL" id="SJZ52181.1"/>
    </source>
</evidence>
<organism evidence="2 3">
    <name type="scientific">Eubacterium coprostanoligenes</name>
    <dbReference type="NCBI Taxonomy" id="290054"/>
    <lineage>
        <taxon>Bacteria</taxon>
        <taxon>Bacillati</taxon>
        <taxon>Bacillota</taxon>
        <taxon>Clostridia</taxon>
        <taxon>Eubacteriales</taxon>
        <taxon>Eubacteriaceae</taxon>
        <taxon>Eubacterium</taxon>
    </lineage>
</organism>
<dbReference type="Proteomes" id="UP000190657">
    <property type="component" value="Unassembled WGS sequence"/>
</dbReference>
<feature type="transmembrane region" description="Helical" evidence="1">
    <location>
        <begin position="85"/>
        <end position="111"/>
    </location>
</feature>
<keyword evidence="1" id="KW-0812">Transmembrane</keyword>
<dbReference type="InterPro" id="IPR009825">
    <property type="entry name" value="ECF_substrate-spec-like"/>
</dbReference>
<protein>
    <submittedName>
        <fullName evidence="2">Energy-coupling factor transport system substrate-specific component</fullName>
    </submittedName>
</protein>
<feature type="transmembrane region" description="Helical" evidence="1">
    <location>
        <begin position="123"/>
        <end position="143"/>
    </location>
</feature>
<accession>A0A1T4LBZ1</accession>
<sequence>MKKAFLYITVALSLAFIVLWQFLFADSVNYYIVSVVILIASMLPFFVSYEQKKVTARDITLTATLIALAVVSRAAFYLVPQVKPIAAVVIVSAVCLGAHKGYIVGAFSAFVSNFIFGQGMWTPFQMVALGTVGLLAGLIFRWLKVNRYTLSIVGFVLATVVYGAIVDMSTVLSAYGNNVTLKGALSIYASGAVFSLVFGGATAVFLFLFGMPFITKIERISKKYGLN</sequence>
<dbReference type="Gene3D" id="1.10.1760.20">
    <property type="match status" value="1"/>
</dbReference>
<feature type="transmembrane region" description="Helical" evidence="1">
    <location>
        <begin position="187"/>
        <end position="214"/>
    </location>
</feature>
<reference evidence="2 3" key="1">
    <citation type="submission" date="2017-02" db="EMBL/GenBank/DDBJ databases">
        <authorList>
            <person name="Peterson S.W."/>
        </authorList>
    </citation>
    <scope>NUCLEOTIDE SEQUENCE [LARGE SCALE GENOMIC DNA]</scope>
    <source>
        <strain evidence="2 3">ATCC 51222</strain>
    </source>
</reference>
<dbReference type="Pfam" id="PF07155">
    <property type="entry name" value="ECF-ribofla_trS"/>
    <property type="match status" value="1"/>
</dbReference>
<evidence type="ECO:0000313" key="3">
    <source>
        <dbReference type="Proteomes" id="UP000190657"/>
    </source>
</evidence>
<feature type="transmembrane region" description="Helical" evidence="1">
    <location>
        <begin position="59"/>
        <end position="79"/>
    </location>
</feature>
<gene>
    <name evidence="2" type="ORF">SAMN02745114_00839</name>
</gene>
<dbReference type="OrthoDB" id="5198189at2"/>
<dbReference type="STRING" id="290054.SAMN02745114_00839"/>
<name>A0A1T4LBZ1_9FIRM</name>
<dbReference type="GO" id="GO:0016020">
    <property type="term" value="C:membrane"/>
    <property type="evidence" value="ECO:0007669"/>
    <property type="project" value="InterPro"/>
</dbReference>
<proteinExistence type="predicted"/>
<dbReference type="RefSeq" id="WP_078768327.1">
    <property type="nucleotide sequence ID" value="NZ_FUWW01000007.1"/>
</dbReference>